<accession>A0AAV9B3J3</accession>
<sequence length="193" mass="21946">MPVVRYQIRDEYGLADPELYKPTKRDDPEEILEGVAMAGLVGVLRQLGDLAEFAAEIFHDLHEEVMTTAVRGHALMLRVQQLEAEFPSIEKSFMSQTNSLQFIYNTGIDWHPNIQTDQNLITSGDLPRFILDSYEESRGPPRLFMLDKFDVAGAGACLKRYSDPSFFKVDLSASSKMEVEVQREKTVRKIKVC</sequence>
<gene>
    <name evidence="2" type="ORF">QJS04_geneDACA005923</name>
</gene>
<dbReference type="Gene3D" id="1.20.5.340">
    <property type="match status" value="1"/>
</dbReference>
<protein>
    <submittedName>
        <fullName evidence="2">SCAR-like protein 1</fullName>
    </submittedName>
</protein>
<dbReference type="GO" id="GO:0034237">
    <property type="term" value="F:protein kinase A regulatory subunit binding"/>
    <property type="evidence" value="ECO:0007669"/>
    <property type="project" value="TreeGrafter"/>
</dbReference>
<organism evidence="2 3">
    <name type="scientific">Acorus gramineus</name>
    <name type="common">Dwarf sweet flag</name>
    <dbReference type="NCBI Taxonomy" id="55184"/>
    <lineage>
        <taxon>Eukaryota</taxon>
        <taxon>Viridiplantae</taxon>
        <taxon>Streptophyta</taxon>
        <taxon>Embryophyta</taxon>
        <taxon>Tracheophyta</taxon>
        <taxon>Spermatophyta</taxon>
        <taxon>Magnoliopsida</taxon>
        <taxon>Liliopsida</taxon>
        <taxon>Acoraceae</taxon>
        <taxon>Acorus</taxon>
    </lineage>
</organism>
<dbReference type="Gene3D" id="6.10.280.150">
    <property type="match status" value="1"/>
</dbReference>
<comment type="caution">
    <text evidence="2">The sequence shown here is derived from an EMBL/GenBank/DDBJ whole genome shotgun (WGS) entry which is preliminary data.</text>
</comment>
<evidence type="ECO:0000313" key="2">
    <source>
        <dbReference type="EMBL" id="KAK1271170.1"/>
    </source>
</evidence>
<proteinExistence type="inferred from homology"/>
<evidence type="ECO:0000313" key="3">
    <source>
        <dbReference type="Proteomes" id="UP001179952"/>
    </source>
</evidence>
<dbReference type="AlphaFoldDB" id="A0AAV9B3J3"/>
<dbReference type="EMBL" id="JAUJYN010000005">
    <property type="protein sequence ID" value="KAK1271170.1"/>
    <property type="molecule type" value="Genomic_DNA"/>
</dbReference>
<reference evidence="2" key="2">
    <citation type="submission" date="2023-06" db="EMBL/GenBank/DDBJ databases">
        <authorList>
            <person name="Ma L."/>
            <person name="Liu K.-W."/>
            <person name="Li Z."/>
            <person name="Hsiao Y.-Y."/>
            <person name="Qi Y."/>
            <person name="Fu T."/>
            <person name="Tang G."/>
            <person name="Zhang D."/>
            <person name="Sun W.-H."/>
            <person name="Liu D.-K."/>
            <person name="Li Y."/>
            <person name="Chen G.-Z."/>
            <person name="Liu X.-D."/>
            <person name="Liao X.-Y."/>
            <person name="Jiang Y.-T."/>
            <person name="Yu X."/>
            <person name="Hao Y."/>
            <person name="Huang J."/>
            <person name="Zhao X.-W."/>
            <person name="Ke S."/>
            <person name="Chen Y.-Y."/>
            <person name="Wu W.-L."/>
            <person name="Hsu J.-L."/>
            <person name="Lin Y.-F."/>
            <person name="Huang M.-D."/>
            <person name="Li C.-Y."/>
            <person name="Huang L."/>
            <person name="Wang Z.-W."/>
            <person name="Zhao X."/>
            <person name="Zhong W.-Y."/>
            <person name="Peng D.-H."/>
            <person name="Ahmad S."/>
            <person name="Lan S."/>
            <person name="Zhang J.-S."/>
            <person name="Tsai W.-C."/>
            <person name="Van De Peer Y."/>
            <person name="Liu Z.-J."/>
        </authorList>
    </citation>
    <scope>NUCLEOTIDE SEQUENCE</scope>
    <source>
        <strain evidence="2">SCP</strain>
        <tissue evidence="2">Leaves</tissue>
    </source>
</reference>
<dbReference type="GO" id="GO:2000601">
    <property type="term" value="P:positive regulation of Arp2/3 complex-mediated actin nucleation"/>
    <property type="evidence" value="ECO:0007669"/>
    <property type="project" value="TreeGrafter"/>
</dbReference>
<dbReference type="GO" id="GO:0071933">
    <property type="term" value="F:Arp2/3 complex binding"/>
    <property type="evidence" value="ECO:0007669"/>
    <property type="project" value="TreeGrafter"/>
</dbReference>
<dbReference type="InterPro" id="IPR028288">
    <property type="entry name" value="SCAR/WAVE_fam"/>
</dbReference>
<comment type="similarity">
    <text evidence="1">Belongs to the SCAR/WAVE family.</text>
</comment>
<dbReference type="GO" id="GO:0003779">
    <property type="term" value="F:actin binding"/>
    <property type="evidence" value="ECO:0007669"/>
    <property type="project" value="UniProtKB-KW"/>
</dbReference>
<dbReference type="Proteomes" id="UP001179952">
    <property type="component" value="Unassembled WGS sequence"/>
</dbReference>
<dbReference type="GO" id="GO:0005856">
    <property type="term" value="C:cytoskeleton"/>
    <property type="evidence" value="ECO:0007669"/>
    <property type="project" value="UniProtKB-SubCell"/>
</dbReference>
<keyword evidence="3" id="KW-1185">Reference proteome</keyword>
<name>A0AAV9B3J3_ACOGR</name>
<dbReference type="PANTHER" id="PTHR12902:SF1">
    <property type="entry name" value="WISKOTT-ALDRICH SYNDROME PROTEIN FAMILY MEMBER"/>
    <property type="match status" value="1"/>
</dbReference>
<evidence type="ECO:0000256" key="1">
    <source>
        <dbReference type="ARBA" id="ARBA00006993"/>
    </source>
</evidence>
<dbReference type="GO" id="GO:0030036">
    <property type="term" value="P:actin cytoskeleton organization"/>
    <property type="evidence" value="ECO:0007669"/>
    <property type="project" value="InterPro"/>
</dbReference>
<reference evidence="2" key="1">
    <citation type="journal article" date="2023" name="Nat. Commun.">
        <title>Diploid and tetraploid genomes of Acorus and the evolution of monocots.</title>
        <authorList>
            <person name="Ma L."/>
            <person name="Liu K.W."/>
            <person name="Li Z."/>
            <person name="Hsiao Y.Y."/>
            <person name="Qi Y."/>
            <person name="Fu T."/>
            <person name="Tang G.D."/>
            <person name="Zhang D."/>
            <person name="Sun W.H."/>
            <person name="Liu D.K."/>
            <person name="Li Y."/>
            <person name="Chen G.Z."/>
            <person name="Liu X.D."/>
            <person name="Liao X.Y."/>
            <person name="Jiang Y.T."/>
            <person name="Yu X."/>
            <person name="Hao Y."/>
            <person name="Huang J."/>
            <person name="Zhao X.W."/>
            <person name="Ke S."/>
            <person name="Chen Y.Y."/>
            <person name="Wu W.L."/>
            <person name="Hsu J.L."/>
            <person name="Lin Y.F."/>
            <person name="Huang M.D."/>
            <person name="Li C.Y."/>
            <person name="Huang L."/>
            <person name="Wang Z.W."/>
            <person name="Zhao X."/>
            <person name="Zhong W.Y."/>
            <person name="Peng D.H."/>
            <person name="Ahmad S."/>
            <person name="Lan S."/>
            <person name="Zhang J.S."/>
            <person name="Tsai W.C."/>
            <person name="Van de Peer Y."/>
            <person name="Liu Z.J."/>
        </authorList>
    </citation>
    <scope>NUCLEOTIDE SEQUENCE</scope>
    <source>
        <strain evidence="2">SCP</strain>
    </source>
</reference>
<dbReference type="PANTHER" id="PTHR12902">
    <property type="entry name" value="WASP-1"/>
    <property type="match status" value="1"/>
</dbReference>